<dbReference type="Proteomes" id="UP001162131">
    <property type="component" value="Unassembled WGS sequence"/>
</dbReference>
<reference evidence="1" key="1">
    <citation type="submission" date="2021-09" db="EMBL/GenBank/DDBJ databases">
        <authorList>
            <consortium name="AG Swart"/>
            <person name="Singh M."/>
            <person name="Singh A."/>
            <person name="Seah K."/>
            <person name="Emmerich C."/>
        </authorList>
    </citation>
    <scope>NUCLEOTIDE SEQUENCE</scope>
    <source>
        <strain evidence="1">ATCC30299</strain>
    </source>
</reference>
<dbReference type="AlphaFoldDB" id="A0AAU9JR41"/>
<name>A0AAU9JR41_9CILI</name>
<dbReference type="Gene3D" id="1.10.3450.30">
    <property type="match status" value="1"/>
</dbReference>
<organism evidence="1 2">
    <name type="scientific">Blepharisma stoltei</name>
    <dbReference type="NCBI Taxonomy" id="1481888"/>
    <lineage>
        <taxon>Eukaryota</taxon>
        <taxon>Sar</taxon>
        <taxon>Alveolata</taxon>
        <taxon>Ciliophora</taxon>
        <taxon>Postciliodesmatophora</taxon>
        <taxon>Heterotrichea</taxon>
        <taxon>Heterotrichida</taxon>
        <taxon>Blepharismidae</taxon>
        <taxon>Blepharisma</taxon>
    </lineage>
</organism>
<accession>A0AAU9JR41</accession>
<keyword evidence="2" id="KW-1185">Reference proteome</keyword>
<dbReference type="InterPro" id="IPR018544">
    <property type="entry name" value="KICS_2"/>
</dbReference>
<gene>
    <name evidence="1" type="ORF">BSTOLATCC_MIC46458</name>
</gene>
<evidence type="ECO:0000313" key="1">
    <source>
        <dbReference type="EMBL" id="CAG9328457.1"/>
    </source>
</evidence>
<dbReference type="Pfam" id="PF09404">
    <property type="entry name" value="C12orf66_like"/>
    <property type="match status" value="1"/>
</dbReference>
<proteinExistence type="predicted"/>
<sequence length="381" mass="44468">MEKFICHLSQQNYEECNDLLEEFNENPSIKQGLQGAIIFEIQYYNFAYVIYRDPNRERAIREIYTDIKNEFEEIDDDIYAELLHVLDIQVNLCELYKELAQADYNLSDQLATCESLIKALGTANNELLEPFYETIIIELNIIKNLIVASRSISNLNYMSTILALTQAHSIIQEWEKIFVFKKYSPSYSNNSLEEYNMIYKFLLSILHVIMAKTKLFFGPNFENMAGSEFLEYGEEFLIRIRSKSAELGISYISLLLNNDENLNLQEYSYKCRRKPKVINEISTERFIVIFKHALESLPDDMENALYVSLESEEQSLSYSSHKAITAACPSTFMNFLFNKIDTYTILVFACKTPSKEISKFFTELSFQLKMFAPNYAKFKNN</sequence>
<comment type="caution">
    <text evidence="1">The sequence shown here is derived from an EMBL/GenBank/DDBJ whole genome shotgun (WGS) entry which is preliminary data.</text>
</comment>
<dbReference type="SUPFAM" id="SSF158548">
    <property type="entry name" value="FLJ32549 domain-like"/>
    <property type="match status" value="1"/>
</dbReference>
<evidence type="ECO:0000313" key="2">
    <source>
        <dbReference type="Proteomes" id="UP001162131"/>
    </source>
</evidence>
<protein>
    <submittedName>
        <fullName evidence="1">Uncharacterized protein</fullName>
    </submittedName>
</protein>
<dbReference type="InterPro" id="IPR038060">
    <property type="entry name" value="C12orf66-like_central_sf"/>
</dbReference>
<dbReference type="EMBL" id="CAJZBQ010000046">
    <property type="protein sequence ID" value="CAG9328457.1"/>
    <property type="molecule type" value="Genomic_DNA"/>
</dbReference>